<feature type="transmembrane region" description="Helical" evidence="7">
    <location>
        <begin position="168"/>
        <end position="186"/>
    </location>
</feature>
<evidence type="ECO:0000256" key="5">
    <source>
        <dbReference type="ARBA" id="ARBA00022989"/>
    </source>
</evidence>
<dbReference type="GO" id="GO:0005886">
    <property type="term" value="C:plasma membrane"/>
    <property type="evidence" value="ECO:0007669"/>
    <property type="project" value="UniProtKB-SubCell"/>
</dbReference>
<keyword evidence="4 7" id="KW-0812">Transmembrane</keyword>
<feature type="domain" description="ABC transmembrane type-1" evidence="8">
    <location>
        <begin position="98"/>
        <end position="296"/>
    </location>
</feature>
<dbReference type="EMBL" id="JACBZH010000001">
    <property type="protein sequence ID" value="NYH87765.1"/>
    <property type="molecule type" value="Genomic_DNA"/>
</dbReference>
<dbReference type="Proteomes" id="UP000579605">
    <property type="component" value="Unassembled WGS sequence"/>
</dbReference>
<dbReference type="InterPro" id="IPR000515">
    <property type="entry name" value="MetI-like"/>
</dbReference>
<comment type="subcellular location">
    <subcellularLocation>
        <location evidence="1 7">Cell membrane</location>
        <topology evidence="1 7">Multi-pass membrane protein</topology>
    </subcellularLocation>
</comment>
<gene>
    <name evidence="9" type="ORF">F4554_000403</name>
</gene>
<comment type="similarity">
    <text evidence="7">Belongs to the binding-protein-dependent transport system permease family.</text>
</comment>
<evidence type="ECO:0000256" key="7">
    <source>
        <dbReference type="RuleBase" id="RU363032"/>
    </source>
</evidence>
<organism evidence="9 10">
    <name type="scientific">Actinopolymorpha rutila</name>
    <dbReference type="NCBI Taxonomy" id="446787"/>
    <lineage>
        <taxon>Bacteria</taxon>
        <taxon>Bacillati</taxon>
        <taxon>Actinomycetota</taxon>
        <taxon>Actinomycetes</taxon>
        <taxon>Propionibacteriales</taxon>
        <taxon>Actinopolymorphaceae</taxon>
        <taxon>Actinopolymorpha</taxon>
    </lineage>
</organism>
<dbReference type="CDD" id="cd06261">
    <property type="entry name" value="TM_PBP2"/>
    <property type="match status" value="1"/>
</dbReference>
<keyword evidence="10" id="KW-1185">Reference proteome</keyword>
<feature type="transmembrane region" description="Helical" evidence="7">
    <location>
        <begin position="134"/>
        <end position="156"/>
    </location>
</feature>
<reference evidence="9 10" key="1">
    <citation type="submission" date="2020-07" db="EMBL/GenBank/DDBJ databases">
        <title>Sequencing the genomes of 1000 actinobacteria strains.</title>
        <authorList>
            <person name="Klenk H.-P."/>
        </authorList>
    </citation>
    <scope>NUCLEOTIDE SEQUENCE [LARGE SCALE GENOMIC DNA]</scope>
    <source>
        <strain evidence="9 10">DSM 18448</strain>
    </source>
</reference>
<protein>
    <submittedName>
        <fullName evidence="9">ABC-type glycerol-3-phosphate transport system permease component</fullName>
    </submittedName>
</protein>
<evidence type="ECO:0000313" key="9">
    <source>
        <dbReference type="EMBL" id="NYH87765.1"/>
    </source>
</evidence>
<keyword evidence="5 7" id="KW-1133">Transmembrane helix</keyword>
<dbReference type="InterPro" id="IPR035906">
    <property type="entry name" value="MetI-like_sf"/>
</dbReference>
<feature type="transmembrane region" description="Helical" evidence="7">
    <location>
        <begin position="207"/>
        <end position="232"/>
    </location>
</feature>
<name>A0A852Z6C1_9ACTN</name>
<dbReference type="AlphaFoldDB" id="A0A852Z6C1"/>
<feature type="transmembrane region" description="Helical" evidence="7">
    <location>
        <begin position="98"/>
        <end position="122"/>
    </location>
</feature>
<evidence type="ECO:0000256" key="4">
    <source>
        <dbReference type="ARBA" id="ARBA00022692"/>
    </source>
</evidence>
<dbReference type="GO" id="GO:0055085">
    <property type="term" value="P:transmembrane transport"/>
    <property type="evidence" value="ECO:0007669"/>
    <property type="project" value="InterPro"/>
</dbReference>
<dbReference type="Pfam" id="PF00528">
    <property type="entry name" value="BPD_transp_1"/>
    <property type="match status" value="1"/>
</dbReference>
<keyword evidence="2 7" id="KW-0813">Transport</keyword>
<accession>A0A852Z6C1</accession>
<dbReference type="PANTHER" id="PTHR43744:SF9">
    <property type="entry name" value="POLYGALACTURONAN_RHAMNOGALACTURONAN TRANSPORT SYSTEM PERMEASE PROTEIN YTCP"/>
    <property type="match status" value="1"/>
</dbReference>
<feature type="transmembrane region" description="Helical" evidence="7">
    <location>
        <begin position="279"/>
        <end position="299"/>
    </location>
</feature>
<feature type="transmembrane region" description="Helical" evidence="7">
    <location>
        <begin position="37"/>
        <end position="58"/>
    </location>
</feature>
<evidence type="ECO:0000256" key="6">
    <source>
        <dbReference type="ARBA" id="ARBA00023136"/>
    </source>
</evidence>
<dbReference type="Gene3D" id="1.10.3720.10">
    <property type="entry name" value="MetI-like"/>
    <property type="match status" value="1"/>
</dbReference>
<dbReference type="RefSeq" id="WP_238341192.1">
    <property type="nucleotide sequence ID" value="NZ_BAAARR010000034.1"/>
</dbReference>
<proteinExistence type="inferred from homology"/>
<keyword evidence="6 7" id="KW-0472">Membrane</keyword>
<dbReference type="SUPFAM" id="SSF161098">
    <property type="entry name" value="MetI-like"/>
    <property type="match status" value="1"/>
</dbReference>
<evidence type="ECO:0000256" key="1">
    <source>
        <dbReference type="ARBA" id="ARBA00004651"/>
    </source>
</evidence>
<sequence>MALGTAGGKQTHGLTSSMSVRARRPVWMEKPSAGMQAFKALVITGITVVMLYPFVYVISVSLSKSSIVRRGDVVLWPREPTLQAYRDIFATGVVTRSLLVSIGITVVGTALSVFMTVTLAYGLTRTREVPGTRFVLYVALFTMLFGAGIIPNYLLIKALGMLDTYASLVIPPVISAFNLVVIRNFFMNLPRELLDSARVDGASEFRVLWSIVMPLSKAVTAVIALFYGVGYWNNFFNAMLYLKDAQKWPVQLVLNQYVVQGTPLAQVANPDAIPLAPEVIKMAVLVVATVPVLLIYPFLQKYFTKGVLTGAVKQ</sequence>
<comment type="caution">
    <text evidence="9">The sequence shown here is derived from an EMBL/GenBank/DDBJ whole genome shotgun (WGS) entry which is preliminary data.</text>
</comment>
<evidence type="ECO:0000256" key="2">
    <source>
        <dbReference type="ARBA" id="ARBA00022448"/>
    </source>
</evidence>
<evidence type="ECO:0000256" key="3">
    <source>
        <dbReference type="ARBA" id="ARBA00022475"/>
    </source>
</evidence>
<evidence type="ECO:0000259" key="8">
    <source>
        <dbReference type="PROSITE" id="PS50928"/>
    </source>
</evidence>
<evidence type="ECO:0000313" key="10">
    <source>
        <dbReference type="Proteomes" id="UP000579605"/>
    </source>
</evidence>
<dbReference type="PANTHER" id="PTHR43744">
    <property type="entry name" value="ABC TRANSPORTER PERMEASE PROTEIN MG189-RELATED-RELATED"/>
    <property type="match status" value="1"/>
</dbReference>
<dbReference type="PROSITE" id="PS50928">
    <property type="entry name" value="ABC_TM1"/>
    <property type="match status" value="1"/>
</dbReference>
<keyword evidence="3" id="KW-1003">Cell membrane</keyword>